<dbReference type="Pfam" id="PF02698">
    <property type="entry name" value="DUF218"/>
    <property type="match status" value="1"/>
</dbReference>
<proteinExistence type="predicted"/>
<keyword evidence="2" id="KW-0732">Signal</keyword>
<reference evidence="4 5" key="1">
    <citation type="submission" date="2024-01" db="EMBL/GenBank/DDBJ databases">
        <title>Description of Olsenella sp. nov., isolated from pig feces.</title>
        <authorList>
            <person name="Chang Y.-H."/>
        </authorList>
    </citation>
    <scope>NUCLEOTIDE SEQUENCE [LARGE SCALE GENOMIC DNA]</scope>
    <source>
        <strain evidence="4 5">YH-ols2223</strain>
    </source>
</reference>
<keyword evidence="1" id="KW-0472">Membrane</keyword>
<dbReference type="InterPro" id="IPR051599">
    <property type="entry name" value="Cell_Envelope_Assoc"/>
</dbReference>
<accession>A0ABU7RBC6</accession>
<dbReference type="RefSeq" id="WP_330958472.1">
    <property type="nucleotide sequence ID" value="NZ_JAZGJQ010000007.1"/>
</dbReference>
<feature type="transmembrane region" description="Helical" evidence="1">
    <location>
        <begin position="95"/>
        <end position="120"/>
    </location>
</feature>
<dbReference type="PANTHER" id="PTHR30336:SF20">
    <property type="entry name" value="DUF218 DOMAIN-CONTAINING PROTEIN"/>
    <property type="match status" value="1"/>
</dbReference>
<dbReference type="InterPro" id="IPR014729">
    <property type="entry name" value="Rossmann-like_a/b/a_fold"/>
</dbReference>
<feature type="domain" description="DUF218" evidence="3">
    <location>
        <begin position="131"/>
        <end position="264"/>
    </location>
</feature>
<evidence type="ECO:0000313" key="5">
    <source>
        <dbReference type="Proteomes" id="UP001332931"/>
    </source>
</evidence>
<dbReference type="Proteomes" id="UP001332931">
    <property type="component" value="Unassembled WGS sequence"/>
</dbReference>
<keyword evidence="1" id="KW-0812">Transmembrane</keyword>
<dbReference type="EMBL" id="JAZGJQ010000007">
    <property type="protein sequence ID" value="MEE6147704.1"/>
    <property type="molecule type" value="Genomic_DNA"/>
</dbReference>
<gene>
    <name evidence="4" type="ORF">VXJ25_06890</name>
</gene>
<evidence type="ECO:0000256" key="1">
    <source>
        <dbReference type="SAM" id="Phobius"/>
    </source>
</evidence>
<keyword evidence="1" id="KW-1133">Transmembrane helix</keyword>
<comment type="caution">
    <text evidence="4">The sequence shown here is derived from an EMBL/GenBank/DDBJ whole genome shotgun (WGS) entry which is preliminary data.</text>
</comment>
<dbReference type="PANTHER" id="PTHR30336">
    <property type="entry name" value="INNER MEMBRANE PROTEIN, PROBABLE PERMEASE"/>
    <property type="match status" value="1"/>
</dbReference>
<feature type="chain" id="PRO_5047495962" evidence="2">
    <location>
        <begin position="26"/>
        <end position="289"/>
    </location>
</feature>
<dbReference type="InterPro" id="IPR003848">
    <property type="entry name" value="DUF218"/>
</dbReference>
<feature type="transmembrane region" description="Helical" evidence="1">
    <location>
        <begin position="60"/>
        <end position="83"/>
    </location>
</feature>
<sequence>MRLNALEGKYARLSRAALVASVALAAALAGASVVQGAPSPLAIGASAALVALNVAHVHAYGPTFGVIPTAALSLLPVLGSAAAGARGLLRAALSALLAMGLLCALVFACYVAAFAVAAYLPKDSGRNRVYAVLGHSSPTANPTDELVWRLERALRVHRADPGARFVLSGGRTWASDVSEAQLMADYLLERGVPAESLVLEDASTTTQENLENVCRIMRQSFPTATLHVVTSDYHEFRAASIARGLGVVAYPEAAPTPPLRLVQDWLREVLLVQSMQRRALARRLASSRR</sequence>
<keyword evidence="5" id="KW-1185">Reference proteome</keyword>
<evidence type="ECO:0000256" key="2">
    <source>
        <dbReference type="SAM" id="SignalP"/>
    </source>
</evidence>
<protein>
    <submittedName>
        <fullName evidence="4">YdcF family protein</fullName>
    </submittedName>
</protein>
<dbReference type="Gene3D" id="3.40.50.620">
    <property type="entry name" value="HUPs"/>
    <property type="match status" value="1"/>
</dbReference>
<feature type="signal peptide" evidence="2">
    <location>
        <begin position="1"/>
        <end position="25"/>
    </location>
</feature>
<evidence type="ECO:0000259" key="3">
    <source>
        <dbReference type="Pfam" id="PF02698"/>
    </source>
</evidence>
<dbReference type="CDD" id="cd06259">
    <property type="entry name" value="YdcF-like"/>
    <property type="match status" value="1"/>
</dbReference>
<evidence type="ECO:0000313" key="4">
    <source>
        <dbReference type="EMBL" id="MEE6147704.1"/>
    </source>
</evidence>
<name>A0ABU7RBC6_9ACTN</name>
<organism evidence="4 5">
    <name type="scientific">Olsenella absiana</name>
    <dbReference type="NCBI Taxonomy" id="3115222"/>
    <lineage>
        <taxon>Bacteria</taxon>
        <taxon>Bacillati</taxon>
        <taxon>Actinomycetota</taxon>
        <taxon>Coriobacteriia</taxon>
        <taxon>Coriobacteriales</taxon>
        <taxon>Atopobiaceae</taxon>
        <taxon>Olsenella</taxon>
    </lineage>
</organism>